<dbReference type="AlphaFoldDB" id="A0A7C3E950"/>
<gene>
    <name evidence="1" type="ORF">ENS59_05520</name>
</gene>
<comment type="caution">
    <text evidence="1">The sequence shown here is derived from an EMBL/GenBank/DDBJ whole genome shotgun (WGS) entry which is preliminary data.</text>
</comment>
<dbReference type="SUPFAM" id="SSF81301">
    <property type="entry name" value="Nucleotidyltransferase"/>
    <property type="match status" value="1"/>
</dbReference>
<reference evidence="1" key="1">
    <citation type="journal article" date="2020" name="mSystems">
        <title>Genome- and Community-Level Interaction Insights into Carbon Utilization and Element Cycling Functions of Hydrothermarchaeota in Hydrothermal Sediment.</title>
        <authorList>
            <person name="Zhou Z."/>
            <person name="Liu Y."/>
            <person name="Xu W."/>
            <person name="Pan J."/>
            <person name="Luo Z.H."/>
            <person name="Li M."/>
        </authorList>
    </citation>
    <scope>NUCLEOTIDE SEQUENCE [LARGE SCALE GENOMIC DNA]</scope>
    <source>
        <strain evidence="1">SpSt-503</strain>
    </source>
</reference>
<dbReference type="InterPro" id="IPR043519">
    <property type="entry name" value="NT_sf"/>
</dbReference>
<name>A0A7C3E950_9SPIR</name>
<protein>
    <recommendedName>
        <fullName evidence="2">Polymerase beta nucleotidyltransferase domain-containing protein</fullName>
    </recommendedName>
</protein>
<sequence length="122" mass="13797">MVSPAEAAKTIRAKNEVERKAITKRQEEAWAEGIRLAKKILIEHPEALRVWGFGSTYETWRNYRLDSDIDLAAEVGSAYELLKSVKDSVFKVDVVSLEEIPPEMAQFIREQGVLLAEAKNAH</sequence>
<dbReference type="Gene3D" id="3.30.460.10">
    <property type="entry name" value="Beta Polymerase, domain 2"/>
    <property type="match status" value="1"/>
</dbReference>
<evidence type="ECO:0000313" key="1">
    <source>
        <dbReference type="EMBL" id="HFH28956.1"/>
    </source>
</evidence>
<dbReference type="EMBL" id="DSVL01000170">
    <property type="protein sequence ID" value="HFH28956.1"/>
    <property type="molecule type" value="Genomic_DNA"/>
</dbReference>
<accession>A0A7C3E950</accession>
<proteinExistence type="predicted"/>
<organism evidence="1">
    <name type="scientific">Gracilinema caldarium</name>
    <dbReference type="NCBI Taxonomy" id="215591"/>
    <lineage>
        <taxon>Bacteria</taxon>
        <taxon>Pseudomonadati</taxon>
        <taxon>Spirochaetota</taxon>
        <taxon>Spirochaetia</taxon>
        <taxon>Spirochaetales</taxon>
        <taxon>Breznakiellaceae</taxon>
        <taxon>Gracilinema</taxon>
    </lineage>
</organism>
<evidence type="ECO:0008006" key="2">
    <source>
        <dbReference type="Google" id="ProtNLM"/>
    </source>
</evidence>